<dbReference type="Proteomes" id="UP000076761">
    <property type="component" value="Unassembled WGS sequence"/>
</dbReference>
<feature type="compositionally biased region" description="Polar residues" evidence="1">
    <location>
        <begin position="95"/>
        <end position="131"/>
    </location>
</feature>
<accession>A0A165QYZ8</accession>
<feature type="compositionally biased region" description="Polar residues" evidence="1">
    <location>
        <begin position="32"/>
        <end position="76"/>
    </location>
</feature>
<evidence type="ECO:0000313" key="3">
    <source>
        <dbReference type="Proteomes" id="UP000076761"/>
    </source>
</evidence>
<keyword evidence="3" id="KW-1185">Reference proteome</keyword>
<sequence>MKRRNESLSWPSACRAYVQIPAGRYLLAGANPNGTWRPQTTPPQDASSEQLNVPFGTASSGGSAFVFPSTQPSPGTASAKLAGSTSDAQPPPSASAINTTNLGPGGASSSSTYLLPQSPNRMRSKSDTSLRPSMWPAGAGYLQQQQQQQQQQQYQGGQSSGIGQHMPQQGGDGSAVDLDIELDLSEGQGGGAGISMSDVSPQHSPEPGHASFGNILHPSQQQGMQQHAYSYGPPTSSSVGGMMGGGAAGFLSPDMGIGAAGLRRAKSDGGGRMGHRMVRSEDYGTARRGGMGMDMGGMGMAMGGMNMGMYPPSSHQEFISLQQQKPGQFLHPNHTRGDSLTLPSPGGGLQLPLPSIGGRGRGGGRVSGHTRRASSGTRRWRLRSRM</sequence>
<reference evidence="2 3" key="1">
    <citation type="journal article" date="2016" name="Mol. Biol. Evol.">
        <title>Comparative Genomics of Early-Diverging Mushroom-Forming Fungi Provides Insights into the Origins of Lignocellulose Decay Capabilities.</title>
        <authorList>
            <person name="Nagy L.G."/>
            <person name="Riley R."/>
            <person name="Tritt A."/>
            <person name="Adam C."/>
            <person name="Daum C."/>
            <person name="Floudas D."/>
            <person name="Sun H."/>
            <person name="Yadav J.S."/>
            <person name="Pangilinan J."/>
            <person name="Larsson K.H."/>
            <person name="Matsuura K."/>
            <person name="Barry K."/>
            <person name="Labutti K."/>
            <person name="Kuo R."/>
            <person name="Ohm R.A."/>
            <person name="Bhattacharya S.S."/>
            <person name="Shirouzu T."/>
            <person name="Yoshinaga Y."/>
            <person name="Martin F.M."/>
            <person name="Grigoriev I.V."/>
            <person name="Hibbett D.S."/>
        </authorList>
    </citation>
    <scope>NUCLEOTIDE SEQUENCE [LARGE SCALE GENOMIC DNA]</scope>
    <source>
        <strain evidence="2 3">HHB14362 ss-1</strain>
    </source>
</reference>
<feature type="region of interest" description="Disordered" evidence="1">
    <location>
        <begin position="351"/>
        <end position="386"/>
    </location>
</feature>
<name>A0A165QYZ8_9AGAM</name>
<feature type="compositionally biased region" description="Polar residues" evidence="1">
    <location>
        <begin position="217"/>
        <end position="235"/>
    </location>
</feature>
<evidence type="ECO:0000256" key="1">
    <source>
        <dbReference type="SAM" id="MobiDB-lite"/>
    </source>
</evidence>
<feature type="compositionally biased region" description="Gly residues" evidence="1">
    <location>
        <begin position="357"/>
        <end position="366"/>
    </location>
</feature>
<feature type="region of interest" description="Disordered" evidence="1">
    <location>
        <begin position="28"/>
        <end position="235"/>
    </location>
</feature>
<dbReference type="STRING" id="1314782.A0A165QYZ8"/>
<evidence type="ECO:0000313" key="2">
    <source>
        <dbReference type="EMBL" id="KZT23082.1"/>
    </source>
</evidence>
<protein>
    <submittedName>
        <fullName evidence="2">Uncharacterized protein</fullName>
    </submittedName>
</protein>
<feature type="compositionally biased region" description="Basic residues" evidence="1">
    <location>
        <begin position="368"/>
        <end position="386"/>
    </location>
</feature>
<gene>
    <name evidence="2" type="ORF">NEOLEDRAFT_567768</name>
</gene>
<feature type="compositionally biased region" description="Low complexity" evidence="1">
    <location>
        <begin position="143"/>
        <end position="164"/>
    </location>
</feature>
<dbReference type="InParanoid" id="A0A165QYZ8"/>
<proteinExistence type="predicted"/>
<dbReference type="EMBL" id="KV425588">
    <property type="protein sequence ID" value="KZT23082.1"/>
    <property type="molecule type" value="Genomic_DNA"/>
</dbReference>
<organism evidence="2 3">
    <name type="scientific">Neolentinus lepideus HHB14362 ss-1</name>
    <dbReference type="NCBI Taxonomy" id="1314782"/>
    <lineage>
        <taxon>Eukaryota</taxon>
        <taxon>Fungi</taxon>
        <taxon>Dikarya</taxon>
        <taxon>Basidiomycota</taxon>
        <taxon>Agaricomycotina</taxon>
        <taxon>Agaricomycetes</taxon>
        <taxon>Gloeophyllales</taxon>
        <taxon>Gloeophyllaceae</taxon>
        <taxon>Neolentinus</taxon>
    </lineage>
</organism>
<dbReference type="AlphaFoldDB" id="A0A165QYZ8"/>